<organism evidence="2 3">
    <name type="scientific">Pseudoduganella dura</name>
    <dbReference type="NCBI Taxonomy" id="321982"/>
    <lineage>
        <taxon>Bacteria</taxon>
        <taxon>Pseudomonadati</taxon>
        <taxon>Pseudomonadota</taxon>
        <taxon>Betaproteobacteria</taxon>
        <taxon>Burkholderiales</taxon>
        <taxon>Oxalobacteraceae</taxon>
        <taxon>Telluria group</taxon>
        <taxon>Pseudoduganella</taxon>
    </lineage>
</organism>
<sequence>MTLIKCILCAGSALAAAFGTVNAPSDEPPRPASAIADLVASQQPVFDMSHVERMFRH</sequence>
<reference evidence="2 3" key="1">
    <citation type="submission" date="2019-11" db="EMBL/GenBank/DDBJ databases">
        <title>Draft Genome Sequences of Six Type Strains of the Genus Massilia.</title>
        <authorList>
            <person name="Miess H."/>
            <person name="Frediansyah A."/>
            <person name="Goeker M."/>
            <person name="Gross H."/>
        </authorList>
    </citation>
    <scope>NUCLEOTIDE SEQUENCE [LARGE SCALE GENOMIC DNA]</scope>
    <source>
        <strain evidence="2 3">DSM 17513</strain>
    </source>
</reference>
<feature type="signal peptide" evidence="1">
    <location>
        <begin position="1"/>
        <end position="15"/>
    </location>
</feature>
<comment type="caution">
    <text evidence="2">The sequence shown here is derived from an EMBL/GenBank/DDBJ whole genome shotgun (WGS) entry which is preliminary data.</text>
</comment>
<evidence type="ECO:0000313" key="3">
    <source>
        <dbReference type="Proteomes" id="UP000431684"/>
    </source>
</evidence>
<gene>
    <name evidence="2" type="ORF">GJV26_02885</name>
</gene>
<name>A0A6I3XFE7_9BURK</name>
<evidence type="ECO:0000313" key="2">
    <source>
        <dbReference type="EMBL" id="MUI11438.1"/>
    </source>
</evidence>
<evidence type="ECO:0008006" key="4">
    <source>
        <dbReference type="Google" id="ProtNLM"/>
    </source>
</evidence>
<evidence type="ECO:0000256" key="1">
    <source>
        <dbReference type="SAM" id="SignalP"/>
    </source>
</evidence>
<dbReference type="EMBL" id="WNWM01000002">
    <property type="protein sequence ID" value="MUI11438.1"/>
    <property type="molecule type" value="Genomic_DNA"/>
</dbReference>
<accession>A0A6I3XFE7</accession>
<dbReference type="AlphaFoldDB" id="A0A6I3XFE7"/>
<keyword evidence="1" id="KW-0732">Signal</keyword>
<protein>
    <recommendedName>
        <fullName evidence="4">DUF4148 domain-containing protein</fullName>
    </recommendedName>
</protein>
<dbReference type="Proteomes" id="UP000431684">
    <property type="component" value="Unassembled WGS sequence"/>
</dbReference>
<feature type="chain" id="PRO_5026314999" description="DUF4148 domain-containing protein" evidence="1">
    <location>
        <begin position="16"/>
        <end position="57"/>
    </location>
</feature>
<proteinExistence type="predicted"/>
<keyword evidence="3" id="KW-1185">Reference proteome</keyword>
<dbReference type="RefSeq" id="WP_155707485.1">
    <property type="nucleotide sequence ID" value="NZ_BMWU01000018.1"/>
</dbReference>